<accession>A0A5B7F4G5</accession>
<reference evidence="1 2" key="1">
    <citation type="submission" date="2019-05" db="EMBL/GenBank/DDBJ databases">
        <title>Another draft genome of Portunus trituberculatus and its Hox gene families provides insights of decapod evolution.</title>
        <authorList>
            <person name="Jeong J.-H."/>
            <person name="Song I."/>
            <person name="Kim S."/>
            <person name="Choi T."/>
            <person name="Kim D."/>
            <person name="Ryu S."/>
            <person name="Kim W."/>
        </authorList>
    </citation>
    <scope>NUCLEOTIDE SEQUENCE [LARGE SCALE GENOMIC DNA]</scope>
    <source>
        <tissue evidence="1">Muscle</tissue>
    </source>
</reference>
<organism evidence="1 2">
    <name type="scientific">Portunus trituberculatus</name>
    <name type="common">Swimming crab</name>
    <name type="synonym">Neptunus trituberculatus</name>
    <dbReference type="NCBI Taxonomy" id="210409"/>
    <lineage>
        <taxon>Eukaryota</taxon>
        <taxon>Metazoa</taxon>
        <taxon>Ecdysozoa</taxon>
        <taxon>Arthropoda</taxon>
        <taxon>Crustacea</taxon>
        <taxon>Multicrustacea</taxon>
        <taxon>Malacostraca</taxon>
        <taxon>Eumalacostraca</taxon>
        <taxon>Eucarida</taxon>
        <taxon>Decapoda</taxon>
        <taxon>Pleocyemata</taxon>
        <taxon>Brachyura</taxon>
        <taxon>Eubrachyura</taxon>
        <taxon>Portunoidea</taxon>
        <taxon>Portunidae</taxon>
        <taxon>Portuninae</taxon>
        <taxon>Portunus</taxon>
    </lineage>
</organism>
<keyword evidence="2" id="KW-1185">Reference proteome</keyword>
<dbReference type="AlphaFoldDB" id="A0A5B7F4G5"/>
<comment type="caution">
    <text evidence="1">The sequence shown here is derived from an EMBL/GenBank/DDBJ whole genome shotgun (WGS) entry which is preliminary data.</text>
</comment>
<gene>
    <name evidence="1" type="ORF">E2C01_033537</name>
</gene>
<proteinExistence type="predicted"/>
<name>A0A5B7F4G5_PORTR</name>
<evidence type="ECO:0000313" key="1">
    <source>
        <dbReference type="EMBL" id="MPC39983.1"/>
    </source>
</evidence>
<sequence>MTLLLKVGKFVSLTGTFACNIRAIPLFCKEGAVDVAFPVAKVLTVEMLTTHCLALPCQEHFMNTVMVLVVVAINGEASYQVRVGLVQVKGEGNGWL</sequence>
<dbReference type="EMBL" id="VSRR010004537">
    <property type="protein sequence ID" value="MPC39983.1"/>
    <property type="molecule type" value="Genomic_DNA"/>
</dbReference>
<evidence type="ECO:0000313" key="2">
    <source>
        <dbReference type="Proteomes" id="UP000324222"/>
    </source>
</evidence>
<protein>
    <submittedName>
        <fullName evidence="1">Uncharacterized protein</fullName>
    </submittedName>
</protein>
<dbReference type="Proteomes" id="UP000324222">
    <property type="component" value="Unassembled WGS sequence"/>
</dbReference>